<feature type="compositionally biased region" description="Polar residues" evidence="1">
    <location>
        <begin position="1"/>
        <end position="14"/>
    </location>
</feature>
<dbReference type="OrthoDB" id="2432621at2759"/>
<accession>A0A9N9AIS9</accession>
<protein>
    <submittedName>
        <fullName evidence="2">17405_t:CDS:1</fullName>
    </submittedName>
</protein>
<dbReference type="EMBL" id="CAJVPV010002630">
    <property type="protein sequence ID" value="CAG8531824.1"/>
    <property type="molecule type" value="Genomic_DNA"/>
</dbReference>
<comment type="caution">
    <text evidence="2">The sequence shown here is derived from an EMBL/GenBank/DDBJ whole genome shotgun (WGS) entry which is preliminary data.</text>
</comment>
<evidence type="ECO:0000313" key="2">
    <source>
        <dbReference type="EMBL" id="CAG8531824.1"/>
    </source>
</evidence>
<sequence>MNKNHTGINGSRTNISDDESFRGDVHPSQSSILIKLPFPPIVNLFDLVSKKSPDGRIPARSPNAFIIYRKVYVETARKSGYFLPMTNISSMASQSWADESEVVRAEYQKIAKDALKVRNEVYPKSSKRKRKDKWNLVSFETPPPTARTIDRQKKPNKKTPSQAVKAPTKALPLSASAPSIGPPSFEMTDSNPTSYESLIVNTNIANDQNRNPDVINDPKIDNNISISTFMQNDITSFQEIIRHLNRTESSDPLNRDLNNEPSFKYDNSARNAQAHVNSFTTLYIPPNILNVNSNSPTSSYASANNNILNGNNMITPSSSPDISFSGDNMIHYYTPPIHSVDFTGLDSAEYSLAKD</sequence>
<evidence type="ECO:0000256" key="1">
    <source>
        <dbReference type="SAM" id="MobiDB-lite"/>
    </source>
</evidence>
<feature type="region of interest" description="Disordered" evidence="1">
    <location>
        <begin position="1"/>
        <end position="23"/>
    </location>
</feature>
<name>A0A9N9AIS9_9GLOM</name>
<reference evidence="2" key="1">
    <citation type="submission" date="2021-06" db="EMBL/GenBank/DDBJ databases">
        <authorList>
            <person name="Kallberg Y."/>
            <person name="Tangrot J."/>
            <person name="Rosling A."/>
        </authorList>
    </citation>
    <scope>NUCLEOTIDE SEQUENCE</scope>
    <source>
        <strain evidence="2">CL551</strain>
    </source>
</reference>
<evidence type="ECO:0000313" key="3">
    <source>
        <dbReference type="Proteomes" id="UP000789342"/>
    </source>
</evidence>
<dbReference type="InterPro" id="IPR036910">
    <property type="entry name" value="HMG_box_dom_sf"/>
</dbReference>
<keyword evidence="3" id="KW-1185">Reference proteome</keyword>
<dbReference type="Proteomes" id="UP000789342">
    <property type="component" value="Unassembled WGS sequence"/>
</dbReference>
<organism evidence="2 3">
    <name type="scientific">Acaulospora morrowiae</name>
    <dbReference type="NCBI Taxonomy" id="94023"/>
    <lineage>
        <taxon>Eukaryota</taxon>
        <taxon>Fungi</taxon>
        <taxon>Fungi incertae sedis</taxon>
        <taxon>Mucoromycota</taxon>
        <taxon>Glomeromycotina</taxon>
        <taxon>Glomeromycetes</taxon>
        <taxon>Diversisporales</taxon>
        <taxon>Acaulosporaceae</taxon>
        <taxon>Acaulospora</taxon>
    </lineage>
</organism>
<proteinExistence type="predicted"/>
<dbReference type="AlphaFoldDB" id="A0A9N9AIS9"/>
<dbReference type="SUPFAM" id="SSF47095">
    <property type="entry name" value="HMG-box"/>
    <property type="match status" value="1"/>
</dbReference>
<gene>
    <name evidence="2" type="ORF">AMORRO_LOCUS4708</name>
</gene>
<dbReference type="Gene3D" id="1.10.30.10">
    <property type="entry name" value="High mobility group box domain"/>
    <property type="match status" value="1"/>
</dbReference>
<feature type="region of interest" description="Disordered" evidence="1">
    <location>
        <begin position="138"/>
        <end position="184"/>
    </location>
</feature>